<sequence>MLKLCDNDKEEDENGEEQFWTKPLGAWIKCSRDCINGSDALLPEAAWRTEEYRGRVLRFSELCDGFVFSLLFVFVELDTLNLIVMRDEENSLSSIATSLKRFSILLENIQKFYRIGEIKKKKKRGKKEELFILT</sequence>
<keyword evidence="1" id="KW-1185">Reference proteome</keyword>
<name>A0A158Q919_9BILA</name>
<organism evidence="1 2">
    <name type="scientific">Elaeophora elaphi</name>
    <dbReference type="NCBI Taxonomy" id="1147741"/>
    <lineage>
        <taxon>Eukaryota</taxon>
        <taxon>Metazoa</taxon>
        <taxon>Ecdysozoa</taxon>
        <taxon>Nematoda</taxon>
        <taxon>Chromadorea</taxon>
        <taxon>Rhabditida</taxon>
        <taxon>Spirurina</taxon>
        <taxon>Spiruromorpha</taxon>
        <taxon>Filarioidea</taxon>
        <taxon>Onchocercidae</taxon>
        <taxon>Elaeophora</taxon>
    </lineage>
</organism>
<protein>
    <submittedName>
        <fullName evidence="2">Uncharacterized protein</fullName>
    </submittedName>
</protein>
<dbReference type="AlphaFoldDB" id="A0A158Q919"/>
<evidence type="ECO:0000313" key="2">
    <source>
        <dbReference type="WBParaSite" id="EEL_0000941901-mRNA-1"/>
    </source>
</evidence>
<dbReference type="Proteomes" id="UP000050640">
    <property type="component" value="Unplaced"/>
</dbReference>
<proteinExistence type="predicted"/>
<reference evidence="2" key="1">
    <citation type="submission" date="2016-04" db="UniProtKB">
        <authorList>
            <consortium name="WormBaseParasite"/>
        </authorList>
    </citation>
    <scope>IDENTIFICATION</scope>
</reference>
<accession>A0A158Q919</accession>
<evidence type="ECO:0000313" key="1">
    <source>
        <dbReference type="Proteomes" id="UP000050640"/>
    </source>
</evidence>
<dbReference type="WBParaSite" id="EEL_0000941901-mRNA-1">
    <property type="protein sequence ID" value="EEL_0000941901-mRNA-1"/>
    <property type="gene ID" value="EEL_0000941901"/>
</dbReference>